<sequence length="62" mass="7439">MRKRKVIRTVSYNEDIESDKEHSEQIENPNESDGWEDVTEEADLALLLKLFRESQDYKYFSI</sequence>
<dbReference type="Proteomes" id="UP001177670">
    <property type="component" value="Unassembled WGS sequence"/>
</dbReference>
<protein>
    <submittedName>
        <fullName evidence="2">Uncharacterized protein</fullName>
    </submittedName>
</protein>
<organism evidence="2 3">
    <name type="scientific">Melipona bicolor</name>
    <dbReference type="NCBI Taxonomy" id="60889"/>
    <lineage>
        <taxon>Eukaryota</taxon>
        <taxon>Metazoa</taxon>
        <taxon>Ecdysozoa</taxon>
        <taxon>Arthropoda</taxon>
        <taxon>Hexapoda</taxon>
        <taxon>Insecta</taxon>
        <taxon>Pterygota</taxon>
        <taxon>Neoptera</taxon>
        <taxon>Endopterygota</taxon>
        <taxon>Hymenoptera</taxon>
        <taxon>Apocrita</taxon>
        <taxon>Aculeata</taxon>
        <taxon>Apoidea</taxon>
        <taxon>Anthophila</taxon>
        <taxon>Apidae</taxon>
        <taxon>Melipona</taxon>
    </lineage>
</organism>
<reference evidence="2" key="1">
    <citation type="submission" date="2021-10" db="EMBL/GenBank/DDBJ databases">
        <title>Melipona bicolor Genome sequencing and assembly.</title>
        <authorList>
            <person name="Araujo N.S."/>
            <person name="Arias M.C."/>
        </authorList>
    </citation>
    <scope>NUCLEOTIDE SEQUENCE</scope>
    <source>
        <strain evidence="2">USP_2M_L1-L4_2017</strain>
        <tissue evidence="2">Whole body</tissue>
    </source>
</reference>
<name>A0AA40GH28_9HYME</name>
<evidence type="ECO:0000256" key="1">
    <source>
        <dbReference type="SAM" id="MobiDB-lite"/>
    </source>
</evidence>
<accession>A0AA40GH28</accession>
<evidence type="ECO:0000313" key="3">
    <source>
        <dbReference type="Proteomes" id="UP001177670"/>
    </source>
</evidence>
<dbReference type="EMBL" id="JAHYIQ010000001">
    <property type="protein sequence ID" value="KAK1137713.1"/>
    <property type="molecule type" value="Genomic_DNA"/>
</dbReference>
<proteinExistence type="predicted"/>
<gene>
    <name evidence="2" type="ORF">K0M31_002208</name>
</gene>
<feature type="region of interest" description="Disordered" evidence="1">
    <location>
        <begin position="14"/>
        <end position="36"/>
    </location>
</feature>
<dbReference type="AlphaFoldDB" id="A0AA40GH28"/>
<comment type="caution">
    <text evidence="2">The sequence shown here is derived from an EMBL/GenBank/DDBJ whole genome shotgun (WGS) entry which is preliminary data.</text>
</comment>
<evidence type="ECO:0000313" key="2">
    <source>
        <dbReference type="EMBL" id="KAK1137713.1"/>
    </source>
</evidence>
<keyword evidence="3" id="KW-1185">Reference proteome</keyword>